<name>A0A2P2Q908_RHIMU</name>
<dbReference type="AlphaFoldDB" id="A0A2P2Q908"/>
<evidence type="ECO:0000313" key="1">
    <source>
        <dbReference type="EMBL" id="MBX63476.1"/>
    </source>
</evidence>
<proteinExistence type="predicted"/>
<dbReference type="EMBL" id="GGEC01082992">
    <property type="protein sequence ID" value="MBX63476.1"/>
    <property type="molecule type" value="Transcribed_RNA"/>
</dbReference>
<reference evidence="1" key="1">
    <citation type="submission" date="2018-02" db="EMBL/GenBank/DDBJ databases">
        <title>Rhizophora mucronata_Transcriptome.</title>
        <authorList>
            <person name="Meera S.P."/>
            <person name="Sreeshan A."/>
            <person name="Augustine A."/>
        </authorList>
    </citation>
    <scope>NUCLEOTIDE SEQUENCE</scope>
    <source>
        <tissue evidence="1">Leaf</tissue>
    </source>
</reference>
<sequence>MEHLSLSLVRIMEYQTSTFGSINL</sequence>
<protein>
    <submittedName>
        <fullName evidence="1">Uncharacterized protein</fullName>
    </submittedName>
</protein>
<accession>A0A2P2Q908</accession>
<organism evidence="1">
    <name type="scientific">Rhizophora mucronata</name>
    <name type="common">Asiatic mangrove</name>
    <dbReference type="NCBI Taxonomy" id="61149"/>
    <lineage>
        <taxon>Eukaryota</taxon>
        <taxon>Viridiplantae</taxon>
        <taxon>Streptophyta</taxon>
        <taxon>Embryophyta</taxon>
        <taxon>Tracheophyta</taxon>
        <taxon>Spermatophyta</taxon>
        <taxon>Magnoliopsida</taxon>
        <taxon>eudicotyledons</taxon>
        <taxon>Gunneridae</taxon>
        <taxon>Pentapetalae</taxon>
        <taxon>rosids</taxon>
        <taxon>fabids</taxon>
        <taxon>Malpighiales</taxon>
        <taxon>Rhizophoraceae</taxon>
        <taxon>Rhizophora</taxon>
    </lineage>
</organism>